<sequence>MKMKVFKITLLLMMVSFVLTGCVPGDGSYTPEDPAGFLWGVWHGWIAPISLILSFFKDGYRLYEVVNTGFWYDFGFYIAVISGFGGISLARRKKD</sequence>
<dbReference type="AlphaFoldDB" id="A0A833MA27"/>
<name>A0A833MA27_9FIRM</name>
<protein>
    <recommendedName>
        <fullName evidence="4">Lipoprotein</fullName>
    </recommendedName>
</protein>
<feature type="transmembrane region" description="Helical" evidence="1">
    <location>
        <begin position="68"/>
        <end position="90"/>
    </location>
</feature>
<comment type="caution">
    <text evidence="2">The sequence shown here is derived from an EMBL/GenBank/DDBJ whole genome shotgun (WGS) entry which is preliminary data.</text>
</comment>
<keyword evidence="1" id="KW-0812">Transmembrane</keyword>
<evidence type="ECO:0000256" key="1">
    <source>
        <dbReference type="SAM" id="Phobius"/>
    </source>
</evidence>
<dbReference type="PROSITE" id="PS51257">
    <property type="entry name" value="PROKAR_LIPOPROTEIN"/>
    <property type="match status" value="1"/>
</dbReference>
<evidence type="ECO:0000313" key="2">
    <source>
        <dbReference type="EMBL" id="KAB3531400.1"/>
    </source>
</evidence>
<evidence type="ECO:0008006" key="4">
    <source>
        <dbReference type="Google" id="ProtNLM"/>
    </source>
</evidence>
<feature type="transmembrane region" description="Helical" evidence="1">
    <location>
        <begin position="34"/>
        <end position="56"/>
    </location>
</feature>
<accession>A0A833MA27</accession>
<keyword evidence="1" id="KW-0472">Membrane</keyword>
<dbReference type="EMBL" id="WBZB01000013">
    <property type="protein sequence ID" value="KAB3531400.1"/>
    <property type="molecule type" value="Genomic_DNA"/>
</dbReference>
<dbReference type="OrthoDB" id="165386at2"/>
<proteinExistence type="predicted"/>
<organism evidence="2 3">
    <name type="scientific">Alkaliphilus serpentinus</name>
    <dbReference type="NCBI Taxonomy" id="1482731"/>
    <lineage>
        <taxon>Bacteria</taxon>
        <taxon>Bacillati</taxon>
        <taxon>Bacillota</taxon>
        <taxon>Clostridia</taxon>
        <taxon>Peptostreptococcales</taxon>
        <taxon>Natronincolaceae</taxon>
        <taxon>Alkaliphilus</taxon>
    </lineage>
</organism>
<dbReference type="Proteomes" id="UP000465601">
    <property type="component" value="Unassembled WGS sequence"/>
</dbReference>
<reference evidence="2 3" key="1">
    <citation type="submission" date="2019-10" db="EMBL/GenBank/DDBJ databases">
        <title>Alkaliphilus serpentinus sp. nov. and Alkaliphilus pronyensis sp. nov., two novel anaerobic alkaliphilic species isolated from the serpentinized-hosted hydrothermal field of the Prony Bay (New Caledonia).</title>
        <authorList>
            <person name="Postec A."/>
        </authorList>
    </citation>
    <scope>NUCLEOTIDE SEQUENCE [LARGE SCALE GENOMIC DNA]</scope>
    <source>
        <strain evidence="2 3">LacT</strain>
    </source>
</reference>
<dbReference type="RefSeq" id="WP_151865127.1">
    <property type="nucleotide sequence ID" value="NZ_WBZB01000013.1"/>
</dbReference>
<keyword evidence="3" id="KW-1185">Reference proteome</keyword>
<evidence type="ECO:0000313" key="3">
    <source>
        <dbReference type="Proteomes" id="UP000465601"/>
    </source>
</evidence>
<keyword evidence="1" id="KW-1133">Transmembrane helix</keyword>
<gene>
    <name evidence="2" type="ORF">F8153_04270</name>
</gene>